<sequence length="76" mass="8675">MGMFFFENCTCVIAYDDLLKKSVVDIKSLLHLGCAKIATLIKKLDQKEINRIIEEEEKWQKEHGGGDKTEEKEASS</sequence>
<protein>
    <submittedName>
        <fullName evidence="2">Uncharacterized protein</fullName>
    </submittedName>
</protein>
<dbReference type="Gene3D" id="3.30.710.10">
    <property type="entry name" value="Potassium Channel Kv1.1, Chain A"/>
    <property type="match status" value="1"/>
</dbReference>
<feature type="region of interest" description="Disordered" evidence="1">
    <location>
        <begin position="55"/>
        <end position="76"/>
    </location>
</feature>
<dbReference type="InterPro" id="IPR036296">
    <property type="entry name" value="SKP1-like_dim_sf"/>
</dbReference>
<organism evidence="2 3">
    <name type="scientific">Reticulomyxa filosa</name>
    <dbReference type="NCBI Taxonomy" id="46433"/>
    <lineage>
        <taxon>Eukaryota</taxon>
        <taxon>Sar</taxon>
        <taxon>Rhizaria</taxon>
        <taxon>Retaria</taxon>
        <taxon>Foraminifera</taxon>
        <taxon>Monothalamids</taxon>
        <taxon>Reticulomyxidae</taxon>
        <taxon>Reticulomyxa</taxon>
    </lineage>
</organism>
<dbReference type="OrthoDB" id="2342932at2759"/>
<name>X6NX65_RETFI</name>
<comment type="caution">
    <text evidence="2">The sequence shown here is derived from an EMBL/GenBank/DDBJ whole genome shotgun (WGS) entry which is preliminary data.</text>
</comment>
<proteinExistence type="predicted"/>
<evidence type="ECO:0000313" key="3">
    <source>
        <dbReference type="Proteomes" id="UP000023152"/>
    </source>
</evidence>
<dbReference type="GO" id="GO:0006511">
    <property type="term" value="P:ubiquitin-dependent protein catabolic process"/>
    <property type="evidence" value="ECO:0007669"/>
    <property type="project" value="InterPro"/>
</dbReference>
<evidence type="ECO:0000313" key="2">
    <source>
        <dbReference type="EMBL" id="ETO29862.1"/>
    </source>
</evidence>
<dbReference type="EMBL" id="ASPP01005800">
    <property type="protein sequence ID" value="ETO29862.1"/>
    <property type="molecule type" value="Genomic_DNA"/>
</dbReference>
<dbReference type="SUPFAM" id="SSF81382">
    <property type="entry name" value="Skp1 dimerisation domain-like"/>
    <property type="match status" value="1"/>
</dbReference>
<dbReference type="InterPro" id="IPR011333">
    <property type="entry name" value="SKP1/BTB/POZ_sf"/>
</dbReference>
<dbReference type="Proteomes" id="UP000023152">
    <property type="component" value="Unassembled WGS sequence"/>
</dbReference>
<evidence type="ECO:0000256" key="1">
    <source>
        <dbReference type="SAM" id="MobiDB-lite"/>
    </source>
</evidence>
<keyword evidence="3" id="KW-1185">Reference proteome</keyword>
<reference evidence="2 3" key="1">
    <citation type="journal article" date="2013" name="Curr. Biol.">
        <title>The Genome of the Foraminiferan Reticulomyxa filosa.</title>
        <authorList>
            <person name="Glockner G."/>
            <person name="Hulsmann N."/>
            <person name="Schleicher M."/>
            <person name="Noegel A.A."/>
            <person name="Eichinger L."/>
            <person name="Gallinger C."/>
            <person name="Pawlowski J."/>
            <person name="Sierra R."/>
            <person name="Euteneuer U."/>
            <person name="Pillet L."/>
            <person name="Moustafa A."/>
            <person name="Platzer M."/>
            <person name="Groth M."/>
            <person name="Szafranski K."/>
            <person name="Schliwa M."/>
        </authorList>
    </citation>
    <scope>NUCLEOTIDE SEQUENCE [LARGE SCALE GENOMIC DNA]</scope>
</reference>
<accession>X6NX65</accession>
<gene>
    <name evidence="2" type="ORF">RFI_07260</name>
</gene>
<dbReference type="AlphaFoldDB" id="X6NX65"/>